<name>A0A1Y2A6N2_9PLEO</name>
<feature type="domain" description="BTB" evidence="1">
    <location>
        <begin position="29"/>
        <end position="97"/>
    </location>
</feature>
<dbReference type="InterPro" id="IPR011333">
    <property type="entry name" value="SKP1/BTB/POZ_sf"/>
</dbReference>
<reference evidence="2 3" key="1">
    <citation type="submission" date="2016-07" db="EMBL/GenBank/DDBJ databases">
        <title>Pervasive Adenine N6-methylation of Active Genes in Fungi.</title>
        <authorList>
            <consortium name="DOE Joint Genome Institute"/>
            <person name="Mondo S.J."/>
            <person name="Dannebaum R.O."/>
            <person name="Kuo R.C."/>
            <person name="Labutti K."/>
            <person name="Haridas S."/>
            <person name="Kuo A."/>
            <person name="Salamov A."/>
            <person name="Ahrendt S.R."/>
            <person name="Lipzen A."/>
            <person name="Sullivan W."/>
            <person name="Andreopoulos W.B."/>
            <person name="Clum A."/>
            <person name="Lindquist E."/>
            <person name="Daum C."/>
            <person name="Ramamoorthy G.K."/>
            <person name="Gryganskyi A."/>
            <person name="Culley D."/>
            <person name="Magnuson J.K."/>
            <person name="James T.Y."/>
            <person name="O'Malley M.A."/>
            <person name="Stajich J.E."/>
            <person name="Spatafora J.W."/>
            <person name="Visel A."/>
            <person name="Grigoriev I.V."/>
        </authorList>
    </citation>
    <scope>NUCLEOTIDE SEQUENCE [LARGE SCALE GENOMIC DNA]</scope>
    <source>
        <strain evidence="2 3">CBS 115471</strain>
    </source>
</reference>
<evidence type="ECO:0000259" key="1">
    <source>
        <dbReference type="PROSITE" id="PS50097"/>
    </source>
</evidence>
<sequence length="328" mass="37452">MSASSETLGTAERELLDAMKRMHESKEYADFVISCGGQEHKVHRAILAARCEYFARMFAFSVGAEAKDRKVTFPDEEADLVAGFIRFLYSADYRILPRNPHPAPDVDPTQMAFKITFLGQNIPPGGRKAHDEKHKISGMAVSVQGKHYWKLLEIIEQKSINQASDTSSQHTFPWFVNEENEIEFDIDVLPLRCHSALIDFLDKLEQDENTFKQSRQEDRMDAPADILYNARMYTMGDKYVFPSLKRAAQEKFFDAASLFYGSKEFVEGIKYVYEMSPNPDLELGKSLAQVIAPHWGWMCGDVKVNEKLKKYPSLAYLVLQELGVRRVA</sequence>
<dbReference type="PROSITE" id="PS50097">
    <property type="entry name" value="BTB"/>
    <property type="match status" value="1"/>
</dbReference>
<dbReference type="CDD" id="cd18186">
    <property type="entry name" value="BTB_POZ_ZBTB_KLHL-like"/>
    <property type="match status" value="1"/>
</dbReference>
<dbReference type="EMBL" id="MCFA01000008">
    <property type="protein sequence ID" value="ORY18158.1"/>
    <property type="molecule type" value="Genomic_DNA"/>
</dbReference>
<dbReference type="OrthoDB" id="3649185at2759"/>
<dbReference type="Gene3D" id="3.30.710.10">
    <property type="entry name" value="Potassium Channel Kv1.1, Chain A"/>
    <property type="match status" value="1"/>
</dbReference>
<dbReference type="PANTHER" id="PTHR47843">
    <property type="entry name" value="BTB DOMAIN-CONTAINING PROTEIN-RELATED"/>
    <property type="match status" value="1"/>
</dbReference>
<evidence type="ECO:0000313" key="2">
    <source>
        <dbReference type="EMBL" id="ORY18158.1"/>
    </source>
</evidence>
<accession>A0A1Y2A6N2</accession>
<dbReference type="STRING" id="1231657.A0A1Y2A6N2"/>
<dbReference type="PANTHER" id="PTHR47843:SF5">
    <property type="entry name" value="BTB_POZ DOMAIN PROTEIN"/>
    <property type="match status" value="1"/>
</dbReference>
<dbReference type="SUPFAM" id="SSF54695">
    <property type="entry name" value="POZ domain"/>
    <property type="match status" value="1"/>
</dbReference>
<gene>
    <name evidence="2" type="ORF">BCR34DRAFT_660414</name>
</gene>
<dbReference type="SMART" id="SM00225">
    <property type="entry name" value="BTB"/>
    <property type="match status" value="1"/>
</dbReference>
<dbReference type="AlphaFoldDB" id="A0A1Y2A6N2"/>
<dbReference type="InterPro" id="IPR000210">
    <property type="entry name" value="BTB/POZ_dom"/>
</dbReference>
<evidence type="ECO:0000313" key="3">
    <source>
        <dbReference type="Proteomes" id="UP000193144"/>
    </source>
</evidence>
<proteinExistence type="predicted"/>
<dbReference type="Proteomes" id="UP000193144">
    <property type="component" value="Unassembled WGS sequence"/>
</dbReference>
<protein>
    <recommendedName>
        <fullName evidence="1">BTB domain-containing protein</fullName>
    </recommendedName>
</protein>
<dbReference type="Pfam" id="PF00651">
    <property type="entry name" value="BTB"/>
    <property type="match status" value="1"/>
</dbReference>
<keyword evidence="3" id="KW-1185">Reference proteome</keyword>
<organism evidence="2 3">
    <name type="scientific">Clohesyomyces aquaticus</name>
    <dbReference type="NCBI Taxonomy" id="1231657"/>
    <lineage>
        <taxon>Eukaryota</taxon>
        <taxon>Fungi</taxon>
        <taxon>Dikarya</taxon>
        <taxon>Ascomycota</taxon>
        <taxon>Pezizomycotina</taxon>
        <taxon>Dothideomycetes</taxon>
        <taxon>Pleosporomycetidae</taxon>
        <taxon>Pleosporales</taxon>
        <taxon>Lindgomycetaceae</taxon>
        <taxon>Clohesyomyces</taxon>
    </lineage>
</organism>
<comment type="caution">
    <text evidence="2">The sequence shown here is derived from an EMBL/GenBank/DDBJ whole genome shotgun (WGS) entry which is preliminary data.</text>
</comment>